<gene>
    <name evidence="3" type="ORF">KUTeg_013461</name>
</gene>
<evidence type="ECO:0000256" key="2">
    <source>
        <dbReference type="SAM" id="MobiDB-lite"/>
    </source>
</evidence>
<feature type="compositionally biased region" description="Basic and acidic residues" evidence="2">
    <location>
        <begin position="378"/>
        <end position="391"/>
    </location>
</feature>
<comment type="caution">
    <text evidence="3">The sequence shown here is derived from an EMBL/GenBank/DDBJ whole genome shotgun (WGS) entry which is preliminary data.</text>
</comment>
<feature type="region of interest" description="Disordered" evidence="2">
    <location>
        <begin position="325"/>
        <end position="399"/>
    </location>
</feature>
<comment type="subcellular location">
    <subcellularLocation>
        <location evidence="1">Membrane</location>
        <topology evidence="1">Multi-pass membrane protein</topology>
    </subcellularLocation>
</comment>
<dbReference type="PANTHER" id="PTHR12372:SF7">
    <property type="entry name" value="PROTEIN PECANEX"/>
    <property type="match status" value="1"/>
</dbReference>
<feature type="transmembrane region" description="Helical" evidence="1">
    <location>
        <begin position="57"/>
        <end position="77"/>
    </location>
</feature>
<feature type="compositionally biased region" description="Low complexity" evidence="2">
    <location>
        <begin position="523"/>
        <end position="535"/>
    </location>
</feature>
<feature type="compositionally biased region" description="Polar residues" evidence="2">
    <location>
        <begin position="458"/>
        <end position="475"/>
    </location>
</feature>
<keyword evidence="4" id="KW-1185">Reference proteome</keyword>
<feature type="transmembrane region" description="Helical" evidence="1">
    <location>
        <begin position="1018"/>
        <end position="1040"/>
    </location>
</feature>
<dbReference type="PANTHER" id="PTHR12372">
    <property type="entry name" value="PECANEX"/>
    <property type="match status" value="1"/>
</dbReference>
<comment type="similarity">
    <text evidence="1">Belongs to the pecanex family.</text>
</comment>
<keyword evidence="1" id="KW-0472">Membrane</keyword>
<feature type="compositionally biased region" description="Basic and acidic residues" evidence="2">
    <location>
        <begin position="672"/>
        <end position="681"/>
    </location>
</feature>
<feature type="compositionally biased region" description="Basic and acidic residues" evidence="2">
    <location>
        <begin position="720"/>
        <end position="731"/>
    </location>
</feature>
<evidence type="ECO:0000256" key="1">
    <source>
        <dbReference type="RuleBase" id="RU367089"/>
    </source>
</evidence>
<feature type="region of interest" description="Disordered" evidence="2">
    <location>
        <begin position="516"/>
        <end position="550"/>
    </location>
</feature>
<dbReference type="Proteomes" id="UP001217089">
    <property type="component" value="Unassembled WGS sequence"/>
</dbReference>
<feature type="compositionally biased region" description="Basic and acidic residues" evidence="2">
    <location>
        <begin position="429"/>
        <end position="456"/>
    </location>
</feature>
<comment type="caution">
    <text evidence="1">Lacks conserved residue(s) required for the propagation of feature annotation.</text>
</comment>
<feature type="region of interest" description="Disordered" evidence="2">
    <location>
        <begin position="95"/>
        <end position="124"/>
    </location>
</feature>
<feature type="compositionally biased region" description="Basic and acidic residues" evidence="2">
    <location>
        <begin position="539"/>
        <end position="550"/>
    </location>
</feature>
<feature type="compositionally biased region" description="Basic and acidic residues" evidence="2">
    <location>
        <begin position="205"/>
        <end position="223"/>
    </location>
</feature>
<dbReference type="InterPro" id="IPR039797">
    <property type="entry name" value="Pecanex"/>
</dbReference>
<accession>A0ABQ9ETS5</accession>
<feature type="region of interest" description="Disordered" evidence="2">
    <location>
        <begin position="429"/>
        <end position="495"/>
    </location>
</feature>
<feature type="compositionally biased region" description="Basic and acidic residues" evidence="2">
    <location>
        <begin position="96"/>
        <end position="109"/>
    </location>
</feature>
<protein>
    <recommendedName>
        <fullName evidence="1">Pecanex-like protein</fullName>
    </recommendedName>
</protein>
<name>A0ABQ9ETS5_TEGGR</name>
<feature type="compositionally biased region" description="Basic and acidic residues" evidence="2">
    <location>
        <begin position="767"/>
        <end position="806"/>
    </location>
</feature>
<reference evidence="3 4" key="1">
    <citation type="submission" date="2022-12" db="EMBL/GenBank/DDBJ databases">
        <title>Chromosome-level genome of Tegillarca granosa.</title>
        <authorList>
            <person name="Kim J."/>
        </authorList>
    </citation>
    <scope>NUCLEOTIDE SEQUENCE [LARGE SCALE GENOMIC DNA]</scope>
    <source>
        <strain evidence="3">Teg-2019</strain>
        <tissue evidence="3">Adductor muscle</tissue>
    </source>
</reference>
<feature type="compositionally biased region" description="Polar residues" evidence="2">
    <location>
        <begin position="632"/>
        <end position="642"/>
    </location>
</feature>
<feature type="transmembrane region" description="Helical" evidence="1">
    <location>
        <begin position="1060"/>
        <end position="1079"/>
    </location>
</feature>
<feature type="transmembrane region" description="Helical" evidence="1">
    <location>
        <begin position="1091"/>
        <end position="1108"/>
    </location>
</feature>
<evidence type="ECO:0000313" key="4">
    <source>
        <dbReference type="Proteomes" id="UP001217089"/>
    </source>
</evidence>
<evidence type="ECO:0000313" key="3">
    <source>
        <dbReference type="EMBL" id="KAJ8308587.1"/>
    </source>
</evidence>
<feature type="region of interest" description="Disordered" evidence="2">
    <location>
        <begin position="158"/>
        <end position="227"/>
    </location>
</feature>
<feature type="compositionally biased region" description="Basic and acidic residues" evidence="2">
    <location>
        <begin position="158"/>
        <end position="176"/>
    </location>
</feature>
<feature type="compositionally biased region" description="Low complexity" evidence="2">
    <location>
        <begin position="709"/>
        <end position="719"/>
    </location>
</feature>
<feature type="transmembrane region" description="Helical" evidence="1">
    <location>
        <begin position="34"/>
        <end position="51"/>
    </location>
</feature>
<feature type="compositionally biased region" description="Polar residues" evidence="2">
    <location>
        <begin position="807"/>
        <end position="816"/>
    </location>
</feature>
<feature type="compositionally biased region" description="Basic residues" evidence="2">
    <location>
        <begin position="831"/>
        <end position="852"/>
    </location>
</feature>
<organism evidence="3 4">
    <name type="scientific">Tegillarca granosa</name>
    <name type="common">Malaysian cockle</name>
    <name type="synonym">Anadara granosa</name>
    <dbReference type="NCBI Taxonomy" id="220873"/>
    <lineage>
        <taxon>Eukaryota</taxon>
        <taxon>Metazoa</taxon>
        <taxon>Spiralia</taxon>
        <taxon>Lophotrochozoa</taxon>
        <taxon>Mollusca</taxon>
        <taxon>Bivalvia</taxon>
        <taxon>Autobranchia</taxon>
        <taxon>Pteriomorphia</taxon>
        <taxon>Arcoida</taxon>
        <taxon>Arcoidea</taxon>
        <taxon>Arcidae</taxon>
        <taxon>Tegillarca</taxon>
    </lineage>
</organism>
<sequence length="1115" mass="125754">MGSHIIDIFRQGIWASLTGGWFYDPHQNIFSNTFHLYLWMGLLAFPLVLHLTLETSLIIWVIYCSVITVAFIIIKAFNYRLHHVFDTSEVIEETVDDKNSKDGDKDSSKAPDLSNKNSNSEAIELKPIRQSSTIELEERVSLRSLDVINNNEDRMEKGIVLRSESNRSKDGSDNGRRKAPLAELEADGMDRPKSAKSSKRSSSKLGKDSLEKKDIKNADEIDGKILPQACNQITTKVDIEQKPDLSDGEVEICPIELPARLREETDSDLSPEGEPNVWRRRKAVRRTKSVLEESEEYDQKDLAQNVLSMSLPPDARYHFNAMRDRERNAQMLRPRSAQNITRHRVIDSNRELTTEEEPRRPQKRRSPVRPKVQSARARLLDMDRNQPERSQGKVRQNRSLSVDENLLSFRPRIPTPHVGALAVEKKRFQEKLQKSNNTKKEEDTKKDIIEDEKLVSKMDSQNFNKNNSVSETGVPTDNVEETGATGESQLDSSHSSDISFGEFIIDDMIVDTKDDKKTKLESHSSNVSSSSSSSSQTLGKKEVKDVKPEEKLKDKNLLAITNKDAKKLQDNTSQQSSTVGLDWLFHSDTDSLTSGDDPKTMNVNYYSVKMGWKDNLIHTISESVRPRERYLSDTSSTMTNEGESAFDTSPEHIEGARPLSKCKETPSTSKSSGKDELEVMRKQGAIPKTYPSRPLPALPSSNHHDDISEQQSGSPSSGELSDREDFRKKILEILSDPSDNPEQMKKLFKAVIEAKGNRRTMSSGRRRMTDIDEPRSSNRKQPGESSKDYRSTSTPHRTEDRERSLDSKSNTPTESSALLPAMNIVTGIRSTRPRTHTRFRNGRKSRLRRRNVNQHELGPSQPPPAPTTAGSTGSSFHVARSHEDTTEGAVHWFQDESDPVVNWTEDRWSTSSSGSGSTMRYSIVEDSPSLQDRKVNSLLNDIEPPGFVDGHNLANSLLYGCNMVQCDSSTDSDTPYSKEKPKHFYNFEIFPKKFLKIRFDRLALLALLDRNLTIIENAVSVIMAVFVGALGALVLSSGFYYDFWSVQPDASSPTHGYNRLVVFSRPFYFCVCCGLMLLLHYAQGYVPATPTYVYGMPFTMAFIINILQGSSQSQD</sequence>
<proteinExistence type="inferred from homology"/>
<feature type="compositionally biased region" description="Basic and acidic residues" evidence="2">
    <location>
        <begin position="344"/>
        <end position="360"/>
    </location>
</feature>
<keyword evidence="1" id="KW-1133">Transmembrane helix</keyword>
<feature type="region of interest" description="Disordered" evidence="2">
    <location>
        <begin position="628"/>
        <end position="885"/>
    </location>
</feature>
<dbReference type="EMBL" id="JARBDR010000657">
    <property type="protein sequence ID" value="KAJ8308587.1"/>
    <property type="molecule type" value="Genomic_DNA"/>
</dbReference>
<keyword evidence="1" id="KW-0812">Transmembrane</keyword>